<dbReference type="RefSeq" id="WP_183328030.1">
    <property type="nucleotide sequence ID" value="NZ_JACHHK010000003.1"/>
</dbReference>
<dbReference type="InterPro" id="IPR015168">
    <property type="entry name" value="SsuA/THI5"/>
</dbReference>
<dbReference type="NCBIfam" id="TIGR00350">
    <property type="entry name" value="lytR_cpsA_psr"/>
    <property type="match status" value="1"/>
</dbReference>
<evidence type="ECO:0000313" key="6">
    <source>
        <dbReference type="EMBL" id="MBB5182910.1"/>
    </source>
</evidence>
<gene>
    <name evidence="6" type="ORF">HNQ47_000930</name>
</gene>
<dbReference type="AlphaFoldDB" id="A0A7W8CWJ0"/>
<proteinExistence type="inferred from homology"/>
<feature type="transmembrane region" description="Helical" evidence="3">
    <location>
        <begin position="12"/>
        <end position="30"/>
    </location>
</feature>
<keyword evidence="3" id="KW-1133">Transmembrane helix</keyword>
<dbReference type="Gene3D" id="3.40.630.190">
    <property type="entry name" value="LCP protein"/>
    <property type="match status" value="1"/>
</dbReference>
<dbReference type="InterPro" id="IPR004474">
    <property type="entry name" value="LytR_CpsA_psr"/>
</dbReference>
<dbReference type="PANTHER" id="PTHR33392">
    <property type="entry name" value="POLYISOPRENYL-TEICHOIC ACID--PEPTIDOGLYCAN TEICHOIC ACID TRANSFERASE TAGU"/>
    <property type="match status" value="1"/>
</dbReference>
<evidence type="ECO:0000256" key="2">
    <source>
        <dbReference type="SAM" id="MobiDB-lite"/>
    </source>
</evidence>
<dbReference type="PANTHER" id="PTHR33392:SF6">
    <property type="entry name" value="POLYISOPRENYL-TEICHOIC ACID--PEPTIDOGLYCAN TEICHOIC ACID TRANSFERASE TAGU"/>
    <property type="match status" value="1"/>
</dbReference>
<feature type="region of interest" description="Disordered" evidence="2">
    <location>
        <begin position="502"/>
        <end position="563"/>
    </location>
</feature>
<keyword evidence="3" id="KW-0812">Transmembrane</keyword>
<feature type="transmembrane region" description="Helical" evidence="3">
    <location>
        <begin position="42"/>
        <end position="61"/>
    </location>
</feature>
<keyword evidence="7" id="KW-1185">Reference proteome</keyword>
<accession>A0A7W8CWJ0</accession>
<feature type="domain" description="Cell envelope-related transcriptional attenuator" evidence="4">
    <location>
        <begin position="251"/>
        <end position="409"/>
    </location>
</feature>
<dbReference type="InterPro" id="IPR050922">
    <property type="entry name" value="LytR/CpsA/Psr_CW_biosynth"/>
</dbReference>
<feature type="transmembrane region" description="Helical" evidence="3">
    <location>
        <begin position="73"/>
        <end position="92"/>
    </location>
</feature>
<organism evidence="6 7">
    <name type="scientific">Catenisphaera adipataccumulans</name>
    <dbReference type="NCBI Taxonomy" id="700500"/>
    <lineage>
        <taxon>Bacteria</taxon>
        <taxon>Bacillati</taxon>
        <taxon>Bacillota</taxon>
        <taxon>Erysipelotrichia</taxon>
        <taxon>Erysipelotrichales</taxon>
        <taxon>Erysipelotrichaceae</taxon>
        <taxon>Catenisphaera</taxon>
    </lineage>
</organism>
<feature type="compositionally biased region" description="Low complexity" evidence="2">
    <location>
        <begin position="522"/>
        <end position="555"/>
    </location>
</feature>
<dbReference type="Pfam" id="PF03816">
    <property type="entry name" value="LytR_cpsA_psr"/>
    <property type="match status" value="1"/>
</dbReference>
<protein>
    <submittedName>
        <fullName evidence="6">LCP family protein required for cell wall assembly</fullName>
    </submittedName>
</protein>
<feature type="domain" description="SsuA/THI5-like" evidence="5">
    <location>
        <begin position="102"/>
        <end position="220"/>
    </location>
</feature>
<evidence type="ECO:0000256" key="3">
    <source>
        <dbReference type="SAM" id="Phobius"/>
    </source>
</evidence>
<name>A0A7W8CWJ0_9FIRM</name>
<dbReference type="Gene3D" id="3.40.190.10">
    <property type="entry name" value="Periplasmic binding protein-like II"/>
    <property type="match status" value="1"/>
</dbReference>
<dbReference type="EMBL" id="JACHHK010000003">
    <property type="protein sequence ID" value="MBB5182910.1"/>
    <property type="molecule type" value="Genomic_DNA"/>
</dbReference>
<evidence type="ECO:0000256" key="1">
    <source>
        <dbReference type="ARBA" id="ARBA00006068"/>
    </source>
</evidence>
<evidence type="ECO:0000259" key="4">
    <source>
        <dbReference type="Pfam" id="PF03816"/>
    </source>
</evidence>
<keyword evidence="3" id="KW-0472">Membrane</keyword>
<comment type="similarity">
    <text evidence="1">Belongs to the LytR/CpsA/Psr (LCP) family.</text>
</comment>
<comment type="caution">
    <text evidence="6">The sequence shown here is derived from an EMBL/GenBank/DDBJ whole genome shotgun (WGS) entry which is preliminary data.</text>
</comment>
<sequence length="563" mass="61715">MNVNGTKKRRIPLIAALSWISVVLAIILIVQIVRLEILPLKLALPVFAIIAIVTLLVFLLYNFVAKRTIARILSGFLVIVLTIGYGVGNYYISKTGEVIGDVTSLTSTMTNTVSVVTLKDSSVTSLKKLDGKTVGICKKVDKTGTQKALDDIESSISIETVSYSTLIDMVDALYNEEVDAIILNESMRGEVHDQEEYTNFNTETQVIHKTKYYTKRSNVQTSDDAVDVTSETFTVLISGNDSYGGLEDVSRSDSNMLVTVNPKTHRVLMTSIPRDYYVSVACASDAKSSCPDGERDKLTHTGLYGVDTTEQTIEDLLGIEINYYARVNFSSLVNLVDALGGINIYVEKGMAVDTFYANSTLKGVHEGWNHLNGERALAYARERHAYTDGDTQRVKNQQQVLRAIIKKITSASMIKNYAKFADALSGAFETNMSSSDITSLIRYQLSDDPSWTFESYALTGETDTRYCATLSDYASVMLVDNGSVKTAKQKINAISNGKKASSVSDQAGELGTDDGSSDESTDSYSTYDGYSQDTTTYGDYSTDYNSTYDGSDSYTNDSGYAPF</sequence>
<evidence type="ECO:0000313" key="7">
    <source>
        <dbReference type="Proteomes" id="UP000539953"/>
    </source>
</evidence>
<feature type="compositionally biased region" description="Acidic residues" evidence="2">
    <location>
        <begin position="511"/>
        <end position="521"/>
    </location>
</feature>
<reference evidence="6 7" key="1">
    <citation type="submission" date="2020-08" db="EMBL/GenBank/DDBJ databases">
        <title>Genomic Encyclopedia of Type Strains, Phase IV (KMG-IV): sequencing the most valuable type-strain genomes for metagenomic binning, comparative biology and taxonomic classification.</title>
        <authorList>
            <person name="Goeker M."/>
        </authorList>
    </citation>
    <scope>NUCLEOTIDE SEQUENCE [LARGE SCALE GENOMIC DNA]</scope>
    <source>
        <strain evidence="6 7">DSM 25799</strain>
    </source>
</reference>
<evidence type="ECO:0000259" key="5">
    <source>
        <dbReference type="Pfam" id="PF09084"/>
    </source>
</evidence>
<dbReference type="Proteomes" id="UP000539953">
    <property type="component" value="Unassembled WGS sequence"/>
</dbReference>
<dbReference type="Pfam" id="PF09084">
    <property type="entry name" value="NMT1"/>
    <property type="match status" value="1"/>
</dbReference>
<dbReference type="SUPFAM" id="SSF53850">
    <property type="entry name" value="Periplasmic binding protein-like II"/>
    <property type="match status" value="1"/>
</dbReference>